<evidence type="ECO:0000313" key="13">
    <source>
        <dbReference type="Proteomes" id="UP000217784"/>
    </source>
</evidence>
<keyword evidence="5 10" id="KW-0460">Magnesium</keyword>
<dbReference type="Gene3D" id="3.90.950.10">
    <property type="match status" value="1"/>
</dbReference>
<evidence type="ECO:0000256" key="10">
    <source>
        <dbReference type="HAMAP-Rule" id="MF_00648"/>
    </source>
</evidence>
<protein>
    <recommendedName>
        <fullName evidence="10">Probable inosine/xanthosine triphosphatase</fullName>
        <shortName evidence="10">ITPase/XTPase</shortName>
        <ecNumber evidence="10">3.6.1.73</ecNumber>
    </recommendedName>
    <alternativeName>
        <fullName evidence="10">Non-canonical purine NTP phosphatase</fullName>
    </alternativeName>
    <alternativeName>
        <fullName evidence="10">Non-standard purine NTP phosphatase</fullName>
    </alternativeName>
    <alternativeName>
        <fullName evidence="10">Nucleoside-triphosphate phosphatase</fullName>
        <shortName evidence="10">NTPase</shortName>
    </alternativeName>
</protein>
<evidence type="ECO:0000259" key="11">
    <source>
        <dbReference type="Pfam" id="PF01931"/>
    </source>
</evidence>
<comment type="function">
    <text evidence="10">Phosphatase that hydrolyzes non-canonical purine nucleotides such as XTP and ITP to their respective diphosphate derivatives. Probably excludes non-canonical purines from DNA/RNA precursor pool, thus preventing their incorporation into DNA/RNA and avoiding chromosomal lesions.</text>
</comment>
<dbReference type="Pfam" id="PF01931">
    <property type="entry name" value="NTPase_I-T"/>
    <property type="match status" value="1"/>
</dbReference>
<comment type="subunit">
    <text evidence="10">Homodimer.</text>
</comment>
<keyword evidence="7 10" id="KW-0464">Manganese</keyword>
<dbReference type="GO" id="GO:0103023">
    <property type="term" value="F:ITPase activity"/>
    <property type="evidence" value="ECO:0007669"/>
    <property type="project" value="UniProtKB-EC"/>
</dbReference>
<feature type="domain" description="Non-canonical purine NTP phosphatase/PRRC1" evidence="11">
    <location>
        <begin position="6"/>
        <end position="168"/>
    </location>
</feature>
<comment type="similarity">
    <text evidence="10">Belongs to the YjjX NTPase family.</text>
</comment>
<proteinExistence type="inferred from homology"/>
<dbReference type="GO" id="GO:0000166">
    <property type="term" value="F:nucleotide binding"/>
    <property type="evidence" value="ECO:0007669"/>
    <property type="project" value="UniProtKB-KW"/>
</dbReference>
<dbReference type="NCBIfam" id="NF003039">
    <property type="entry name" value="PRK03941.1"/>
    <property type="match status" value="1"/>
</dbReference>
<evidence type="ECO:0000256" key="1">
    <source>
        <dbReference type="ARBA" id="ARBA00001936"/>
    </source>
</evidence>
<dbReference type="InterPro" id="IPR029001">
    <property type="entry name" value="ITPase-like_fam"/>
</dbReference>
<comment type="catalytic activity">
    <reaction evidence="8 10">
        <text>ITP + H2O = IDP + phosphate + H(+)</text>
        <dbReference type="Rhea" id="RHEA:28330"/>
        <dbReference type="ChEBI" id="CHEBI:15377"/>
        <dbReference type="ChEBI" id="CHEBI:15378"/>
        <dbReference type="ChEBI" id="CHEBI:43474"/>
        <dbReference type="ChEBI" id="CHEBI:58280"/>
        <dbReference type="ChEBI" id="CHEBI:61402"/>
        <dbReference type="EC" id="3.6.1.73"/>
    </reaction>
</comment>
<dbReference type="InterPro" id="IPR026533">
    <property type="entry name" value="NTPase/PRRC1"/>
</dbReference>
<sequence>MKVAVGSRNPVKVNATKNVLDKIYGEVEVVSIDADSGVPDQPFGIDQTIQGAINRAKNAYSDEFDISVGIESGLMETPNSLTGYIDLQWCAVFDGDKITLGVSSGFEYPPTVIEEVLNGKEVGDVMDEVTGVTNLGQKTGAVSYLSKGMLDRTENTEQCVLTAMIPRMNEGIYFR</sequence>
<feature type="binding site" evidence="10">
    <location>
        <position position="35"/>
    </location>
    <ligand>
        <name>Mg(2+)</name>
        <dbReference type="ChEBI" id="CHEBI:18420"/>
    </ligand>
</feature>
<dbReference type="OrthoDB" id="52857at2157"/>
<dbReference type="GO" id="GO:0046872">
    <property type="term" value="F:metal ion binding"/>
    <property type="evidence" value="ECO:0007669"/>
    <property type="project" value="UniProtKB-KW"/>
</dbReference>
<dbReference type="EC" id="3.6.1.73" evidence="10"/>
<keyword evidence="2 10" id="KW-0479">Metal-binding</keyword>
<dbReference type="InterPro" id="IPR050299">
    <property type="entry name" value="YjjX_NTPase"/>
</dbReference>
<comment type="cofactor">
    <cofactor evidence="10">
        <name>Mg(2+)</name>
        <dbReference type="ChEBI" id="CHEBI:18420"/>
    </cofactor>
    <cofactor evidence="10">
        <name>Mn(2+)</name>
        <dbReference type="ChEBI" id="CHEBI:29035"/>
    </cofactor>
    <text evidence="10">Binds 1 divalent metal cation per subunit; can use either Mg(2+) or Mn(2+).</text>
</comment>
<keyword evidence="3 10" id="KW-0547">Nucleotide-binding</keyword>
<comment type="caution">
    <text evidence="12">The sequence shown here is derived from an EMBL/GenBank/DDBJ whole genome shotgun (WGS) entry which is preliminary data.</text>
</comment>
<evidence type="ECO:0000313" key="12">
    <source>
        <dbReference type="EMBL" id="PAV04272.1"/>
    </source>
</evidence>
<keyword evidence="6 10" id="KW-0546">Nucleotide metabolism</keyword>
<dbReference type="HAMAP" id="MF_00648">
    <property type="entry name" value="Non_canon_purine_NTPase_YjjX"/>
    <property type="match status" value="1"/>
</dbReference>
<feature type="binding site" evidence="10">
    <location>
        <position position="63"/>
    </location>
    <ligand>
        <name>Mg(2+)</name>
        <dbReference type="ChEBI" id="CHEBI:18420"/>
    </ligand>
</feature>
<evidence type="ECO:0000256" key="7">
    <source>
        <dbReference type="ARBA" id="ARBA00023211"/>
    </source>
</evidence>
<evidence type="ECO:0000256" key="8">
    <source>
        <dbReference type="ARBA" id="ARBA00048174"/>
    </source>
</evidence>
<evidence type="ECO:0000256" key="9">
    <source>
        <dbReference type="ARBA" id="ARBA00048781"/>
    </source>
</evidence>
<reference evidence="12 13" key="1">
    <citation type="journal article" date="2017" name="BMC Genomics">
        <title>Genomic analysis of methanogenic archaea reveals a shift towards energy conservation.</title>
        <authorList>
            <person name="Gilmore S.P."/>
            <person name="Henske J.K."/>
            <person name="Sexton J.A."/>
            <person name="Solomon K.V."/>
            <person name="Seppala S."/>
            <person name="Yoo J.I."/>
            <person name="Huyett L.M."/>
            <person name="Pressman A."/>
            <person name="Cogan J.Z."/>
            <person name="Kivenson V."/>
            <person name="Peng X."/>
            <person name="Tan Y."/>
            <person name="Valentine D.L."/>
            <person name="O'Malley M.A."/>
        </authorList>
    </citation>
    <scope>NUCLEOTIDE SEQUENCE [LARGE SCALE GENOMIC DNA]</scope>
    <source>
        <strain evidence="12 13">M.o.H.</strain>
    </source>
</reference>
<dbReference type="RefSeq" id="WP_069585325.1">
    <property type="nucleotide sequence ID" value="NZ_LMVM01000023.1"/>
</dbReference>
<evidence type="ECO:0000256" key="3">
    <source>
        <dbReference type="ARBA" id="ARBA00022741"/>
    </source>
</evidence>
<dbReference type="AlphaFoldDB" id="A0A2A2H4E2"/>
<dbReference type="Proteomes" id="UP000217784">
    <property type="component" value="Unassembled WGS sequence"/>
</dbReference>
<dbReference type="PANTHER" id="PTHR34699">
    <property type="match status" value="1"/>
</dbReference>
<keyword evidence="13" id="KW-1185">Reference proteome</keyword>
<evidence type="ECO:0000256" key="5">
    <source>
        <dbReference type="ARBA" id="ARBA00022842"/>
    </source>
</evidence>
<comment type="catalytic activity">
    <reaction evidence="9 10">
        <text>XTP + H2O = XDP + phosphate + H(+)</text>
        <dbReference type="Rhea" id="RHEA:28406"/>
        <dbReference type="ChEBI" id="CHEBI:15377"/>
        <dbReference type="ChEBI" id="CHEBI:15378"/>
        <dbReference type="ChEBI" id="CHEBI:43474"/>
        <dbReference type="ChEBI" id="CHEBI:59884"/>
        <dbReference type="ChEBI" id="CHEBI:61314"/>
        <dbReference type="EC" id="3.6.1.73"/>
    </reaction>
</comment>
<comment type="caution">
    <text evidence="10">Lacks conserved residue(s) required for the propagation of feature annotation.</text>
</comment>
<dbReference type="EMBL" id="LMVM01000023">
    <property type="protein sequence ID" value="PAV04272.1"/>
    <property type="molecule type" value="Genomic_DNA"/>
</dbReference>
<dbReference type="GO" id="GO:0006772">
    <property type="term" value="P:thiamine metabolic process"/>
    <property type="evidence" value="ECO:0007669"/>
    <property type="project" value="TreeGrafter"/>
</dbReference>
<comment type="cofactor">
    <cofactor evidence="1">
        <name>Mn(2+)</name>
        <dbReference type="ChEBI" id="CHEBI:29035"/>
    </cofactor>
</comment>
<dbReference type="SUPFAM" id="SSF52972">
    <property type="entry name" value="ITPase-like"/>
    <property type="match status" value="1"/>
</dbReference>
<dbReference type="GO" id="GO:0009117">
    <property type="term" value="P:nucleotide metabolic process"/>
    <property type="evidence" value="ECO:0007669"/>
    <property type="project" value="UniProtKB-KW"/>
</dbReference>
<dbReference type="NCBIfam" id="TIGR00258">
    <property type="entry name" value="inosine/xanthosine triphosphatase"/>
    <property type="match status" value="1"/>
</dbReference>
<keyword evidence="4 10" id="KW-0378">Hydrolase</keyword>
<evidence type="ECO:0000256" key="2">
    <source>
        <dbReference type="ARBA" id="ARBA00022723"/>
    </source>
</evidence>
<name>A0A2A2H4E2_METBR</name>
<gene>
    <name evidence="12" type="primary">yjjX</name>
    <name evidence="12" type="ORF">ASJ80_05325</name>
</gene>
<evidence type="ECO:0000256" key="4">
    <source>
        <dbReference type="ARBA" id="ARBA00022801"/>
    </source>
</evidence>
<evidence type="ECO:0000256" key="6">
    <source>
        <dbReference type="ARBA" id="ARBA00023080"/>
    </source>
</evidence>
<dbReference type="FunFam" id="3.90.950.10:FF:000002">
    <property type="entry name" value="Inosine/xanthosine triphosphatase"/>
    <property type="match status" value="1"/>
</dbReference>
<accession>A0A2A2H4E2</accession>
<organism evidence="12 13">
    <name type="scientific">Methanobacterium bryantii</name>
    <dbReference type="NCBI Taxonomy" id="2161"/>
    <lineage>
        <taxon>Archaea</taxon>
        <taxon>Methanobacteriati</taxon>
        <taxon>Methanobacteriota</taxon>
        <taxon>Methanomada group</taxon>
        <taxon>Methanobacteria</taxon>
        <taxon>Methanobacteriales</taxon>
        <taxon>Methanobacteriaceae</taxon>
        <taxon>Methanobacterium</taxon>
    </lineage>
</organism>
<dbReference type="InterPro" id="IPR002786">
    <property type="entry name" value="Non_canon_purine_NTPase"/>
</dbReference>
<dbReference type="PANTHER" id="PTHR34699:SF2">
    <property type="entry name" value="NON-CANONICAL PURINE NTP PHOSPHATASE_PRRC1 DOMAIN-CONTAINING PROTEIN"/>
    <property type="match status" value="1"/>
</dbReference>